<accession>A0A3E3E3W8</accession>
<dbReference type="PANTHER" id="PTHR10846:SF8">
    <property type="entry name" value="INNER MEMBRANE PROTEIN YRBG"/>
    <property type="match status" value="1"/>
</dbReference>
<feature type="transmembrane region" description="Helical" evidence="5">
    <location>
        <begin position="262"/>
        <end position="280"/>
    </location>
</feature>
<feature type="transmembrane region" description="Helical" evidence="5">
    <location>
        <begin position="6"/>
        <end position="25"/>
    </location>
</feature>
<comment type="subcellular location">
    <subcellularLocation>
        <location evidence="1">Membrane</location>
        <topology evidence="1">Multi-pass membrane protein</topology>
    </subcellularLocation>
</comment>
<dbReference type="GO" id="GO:0008273">
    <property type="term" value="F:calcium, potassium:sodium antiporter activity"/>
    <property type="evidence" value="ECO:0007669"/>
    <property type="project" value="TreeGrafter"/>
</dbReference>
<dbReference type="InterPro" id="IPR044880">
    <property type="entry name" value="NCX_ion-bd_dom_sf"/>
</dbReference>
<gene>
    <name evidence="7" type="ORF">DXC78_08650</name>
</gene>
<dbReference type="GO" id="GO:0006874">
    <property type="term" value="P:intracellular calcium ion homeostasis"/>
    <property type="evidence" value="ECO:0007669"/>
    <property type="project" value="TreeGrafter"/>
</dbReference>
<evidence type="ECO:0000259" key="6">
    <source>
        <dbReference type="Pfam" id="PF01699"/>
    </source>
</evidence>
<feature type="transmembrane region" description="Helical" evidence="5">
    <location>
        <begin position="289"/>
        <end position="306"/>
    </location>
</feature>
<dbReference type="Gene3D" id="1.20.1420.30">
    <property type="entry name" value="NCX, central ion-binding region"/>
    <property type="match status" value="1"/>
</dbReference>
<dbReference type="AlphaFoldDB" id="A0A3E3E3W8"/>
<dbReference type="Proteomes" id="UP000260721">
    <property type="component" value="Unassembled WGS sequence"/>
</dbReference>
<feature type="transmembrane region" description="Helical" evidence="5">
    <location>
        <begin position="201"/>
        <end position="223"/>
    </location>
</feature>
<dbReference type="InterPro" id="IPR004837">
    <property type="entry name" value="NaCa_Exmemb"/>
</dbReference>
<feature type="transmembrane region" description="Helical" evidence="5">
    <location>
        <begin position="37"/>
        <end position="60"/>
    </location>
</feature>
<keyword evidence="2 5" id="KW-0812">Transmembrane</keyword>
<evidence type="ECO:0000256" key="2">
    <source>
        <dbReference type="ARBA" id="ARBA00022692"/>
    </source>
</evidence>
<evidence type="ECO:0000313" key="8">
    <source>
        <dbReference type="Proteomes" id="UP000260721"/>
    </source>
</evidence>
<evidence type="ECO:0000256" key="4">
    <source>
        <dbReference type="ARBA" id="ARBA00023136"/>
    </source>
</evidence>
<evidence type="ECO:0000256" key="5">
    <source>
        <dbReference type="SAM" id="Phobius"/>
    </source>
</evidence>
<feature type="transmembrane region" description="Helical" evidence="5">
    <location>
        <begin position="80"/>
        <end position="98"/>
    </location>
</feature>
<dbReference type="GO" id="GO:0005262">
    <property type="term" value="F:calcium channel activity"/>
    <property type="evidence" value="ECO:0007669"/>
    <property type="project" value="TreeGrafter"/>
</dbReference>
<dbReference type="RefSeq" id="WP_117446653.1">
    <property type="nucleotide sequence ID" value="NZ_CALCIP010000040.1"/>
</dbReference>
<sequence>MNLLIAILFIVVGFIFLVKGADLFVESASSVAKKLGVSSLIIGLTIVAFGTSMPELAVSVTAALQGANEIAVGNVVGSNIINLLIVAGGSACIYPIVVNKTILNRDWPISIIAAVLLTIMLIDQKVSILEGAILLVCFVTMLVVQIKQTKKSEDIQADTNDSFKKLFLFLIIGIAGIVIGGQLVVDGATSLARIMGLSETLIGLTIVAFGTSLPELVTSLVAAKKGENEIAMGNVIGSNLFNIFCILGVSAVLHPIAVEATAIIDALILVLVSIVFWLLCRIHKFDRKIGAFMLITYFSYMIYIIIR</sequence>
<dbReference type="GO" id="GO:0005886">
    <property type="term" value="C:plasma membrane"/>
    <property type="evidence" value="ECO:0007669"/>
    <property type="project" value="TreeGrafter"/>
</dbReference>
<dbReference type="InterPro" id="IPR004481">
    <property type="entry name" value="K/Na/Ca-exchanger"/>
</dbReference>
<comment type="caution">
    <text evidence="7">The sequence shown here is derived from an EMBL/GenBank/DDBJ whole genome shotgun (WGS) entry which is preliminary data.</text>
</comment>
<feature type="domain" description="Sodium/calcium exchanger membrane region" evidence="6">
    <location>
        <begin position="6"/>
        <end position="146"/>
    </location>
</feature>
<feature type="transmembrane region" description="Helical" evidence="5">
    <location>
        <begin position="235"/>
        <end position="256"/>
    </location>
</feature>
<evidence type="ECO:0000313" key="7">
    <source>
        <dbReference type="EMBL" id="RGD75879.1"/>
    </source>
</evidence>
<dbReference type="PANTHER" id="PTHR10846">
    <property type="entry name" value="SODIUM/POTASSIUM/CALCIUM EXCHANGER"/>
    <property type="match status" value="1"/>
</dbReference>
<proteinExistence type="predicted"/>
<feature type="transmembrane region" description="Helical" evidence="5">
    <location>
        <begin position="166"/>
        <end position="185"/>
    </location>
</feature>
<evidence type="ECO:0000256" key="1">
    <source>
        <dbReference type="ARBA" id="ARBA00004141"/>
    </source>
</evidence>
<dbReference type="NCBIfam" id="TIGR00367">
    <property type="entry name" value="calcium/sodium antiporter"/>
    <property type="match status" value="1"/>
</dbReference>
<organism evidence="7 8">
    <name type="scientific">Faecalicoccus pleomorphus</name>
    <dbReference type="NCBI Taxonomy" id="1323"/>
    <lineage>
        <taxon>Bacteria</taxon>
        <taxon>Bacillati</taxon>
        <taxon>Bacillota</taxon>
        <taxon>Erysipelotrichia</taxon>
        <taxon>Erysipelotrichales</taxon>
        <taxon>Erysipelotrichaceae</taxon>
        <taxon>Faecalicoccus</taxon>
    </lineage>
</organism>
<keyword evidence="3 5" id="KW-1133">Transmembrane helix</keyword>
<name>A0A3E3E3W8_9FIRM</name>
<keyword evidence="4 5" id="KW-0472">Membrane</keyword>
<protein>
    <submittedName>
        <fullName evidence="7">Sodium:calcium antiporter</fullName>
    </submittedName>
</protein>
<feature type="transmembrane region" description="Helical" evidence="5">
    <location>
        <begin position="128"/>
        <end position="146"/>
    </location>
</feature>
<dbReference type="EMBL" id="QUSK01000019">
    <property type="protein sequence ID" value="RGD75879.1"/>
    <property type="molecule type" value="Genomic_DNA"/>
</dbReference>
<feature type="domain" description="Sodium/calcium exchanger membrane region" evidence="6">
    <location>
        <begin position="166"/>
        <end position="305"/>
    </location>
</feature>
<dbReference type="Pfam" id="PF01699">
    <property type="entry name" value="Na_Ca_ex"/>
    <property type="match status" value="2"/>
</dbReference>
<evidence type="ECO:0000256" key="3">
    <source>
        <dbReference type="ARBA" id="ARBA00022989"/>
    </source>
</evidence>
<reference evidence="7 8" key="1">
    <citation type="submission" date="2018-08" db="EMBL/GenBank/DDBJ databases">
        <title>A genome reference for cultivated species of the human gut microbiota.</title>
        <authorList>
            <person name="Zou Y."/>
            <person name="Xue W."/>
            <person name="Luo G."/>
        </authorList>
    </citation>
    <scope>NUCLEOTIDE SEQUENCE [LARGE SCALE GENOMIC DNA]</scope>
    <source>
        <strain evidence="7 8">TF08-11</strain>
    </source>
</reference>